<dbReference type="RefSeq" id="WP_085802447.1">
    <property type="nucleotide sequence ID" value="NZ_FWXB01000030.1"/>
</dbReference>
<dbReference type="GO" id="GO:0044341">
    <property type="term" value="P:sodium-dependent phosphate transport"/>
    <property type="evidence" value="ECO:0007669"/>
    <property type="project" value="InterPro"/>
</dbReference>
<dbReference type="Pfam" id="PF01895">
    <property type="entry name" value="PhoU"/>
    <property type="match status" value="1"/>
</dbReference>
<keyword evidence="5 6" id="KW-0472">Membrane</keyword>
<gene>
    <name evidence="8" type="ORF">ROA7745_04422</name>
</gene>
<dbReference type="SUPFAM" id="SSF109755">
    <property type="entry name" value="PhoU-like"/>
    <property type="match status" value="1"/>
</dbReference>
<dbReference type="Proteomes" id="UP000193224">
    <property type="component" value="Unassembled WGS sequence"/>
</dbReference>
<keyword evidence="9" id="KW-1185">Reference proteome</keyword>
<dbReference type="InterPro" id="IPR026022">
    <property type="entry name" value="PhoU_dom"/>
</dbReference>
<dbReference type="InterPro" id="IPR038078">
    <property type="entry name" value="PhoU-like_sf"/>
</dbReference>
<evidence type="ECO:0000313" key="8">
    <source>
        <dbReference type="EMBL" id="SMC14554.1"/>
    </source>
</evidence>
<dbReference type="Gene3D" id="1.20.58.220">
    <property type="entry name" value="Phosphate transport system protein phou homolog 2, domain 2"/>
    <property type="match status" value="1"/>
</dbReference>
<evidence type="ECO:0000256" key="5">
    <source>
        <dbReference type="ARBA" id="ARBA00023136"/>
    </source>
</evidence>
<dbReference type="AlphaFoldDB" id="A0A1X7BY58"/>
<keyword evidence="3 6" id="KW-0812">Transmembrane</keyword>
<reference evidence="8 9" key="1">
    <citation type="submission" date="2017-03" db="EMBL/GenBank/DDBJ databases">
        <authorList>
            <person name="Afonso C.L."/>
            <person name="Miller P.J."/>
            <person name="Scott M.A."/>
            <person name="Spackman E."/>
            <person name="Goraichik I."/>
            <person name="Dimitrov K.M."/>
            <person name="Suarez D.L."/>
            <person name="Swayne D.E."/>
        </authorList>
    </citation>
    <scope>NUCLEOTIDE SEQUENCE [LARGE SCALE GENOMIC DNA]</scope>
    <source>
        <strain evidence="8 9">CECT 7745</strain>
    </source>
</reference>
<dbReference type="GO" id="GO:0005436">
    <property type="term" value="F:sodium:phosphate symporter activity"/>
    <property type="evidence" value="ECO:0007669"/>
    <property type="project" value="InterPro"/>
</dbReference>
<evidence type="ECO:0000256" key="6">
    <source>
        <dbReference type="SAM" id="Phobius"/>
    </source>
</evidence>
<dbReference type="OrthoDB" id="5778511at2"/>
<dbReference type="EMBL" id="FWXB01000030">
    <property type="protein sequence ID" value="SMC14554.1"/>
    <property type="molecule type" value="Genomic_DNA"/>
</dbReference>
<name>A0A1X7BY58_9RHOB</name>
<dbReference type="Pfam" id="PF02690">
    <property type="entry name" value="Na_Pi_cotrans"/>
    <property type="match status" value="2"/>
</dbReference>
<organism evidence="8 9">
    <name type="scientific">Roseovarius aestuarii</name>
    <dbReference type="NCBI Taxonomy" id="475083"/>
    <lineage>
        <taxon>Bacteria</taxon>
        <taxon>Pseudomonadati</taxon>
        <taxon>Pseudomonadota</taxon>
        <taxon>Alphaproteobacteria</taxon>
        <taxon>Rhodobacterales</taxon>
        <taxon>Roseobacteraceae</taxon>
        <taxon>Roseovarius</taxon>
    </lineage>
</organism>
<feature type="transmembrane region" description="Helical" evidence="6">
    <location>
        <begin position="6"/>
        <end position="24"/>
    </location>
</feature>
<evidence type="ECO:0000256" key="1">
    <source>
        <dbReference type="ARBA" id="ARBA00004651"/>
    </source>
</evidence>
<keyword evidence="4 6" id="KW-1133">Transmembrane helix</keyword>
<accession>A0A1X7BY58</accession>
<comment type="subcellular location">
    <subcellularLocation>
        <location evidence="1">Cell membrane</location>
        <topology evidence="1">Multi-pass membrane protein</topology>
    </subcellularLocation>
</comment>
<keyword evidence="2" id="KW-1003">Cell membrane</keyword>
<dbReference type="NCBIfam" id="NF037997">
    <property type="entry name" value="Na_Pi_symport"/>
    <property type="match status" value="1"/>
</dbReference>
<evidence type="ECO:0000256" key="3">
    <source>
        <dbReference type="ARBA" id="ARBA00022692"/>
    </source>
</evidence>
<feature type="transmembrane region" description="Helical" evidence="6">
    <location>
        <begin position="129"/>
        <end position="149"/>
    </location>
</feature>
<feature type="transmembrane region" description="Helical" evidence="6">
    <location>
        <begin position="209"/>
        <end position="229"/>
    </location>
</feature>
<evidence type="ECO:0000256" key="2">
    <source>
        <dbReference type="ARBA" id="ARBA00022475"/>
    </source>
</evidence>
<dbReference type="InterPro" id="IPR003841">
    <property type="entry name" value="Na/Pi_transpt"/>
</dbReference>
<feature type="domain" description="PhoU" evidence="7">
    <location>
        <begin position="343"/>
        <end position="425"/>
    </location>
</feature>
<sequence>MTIIYFIVQLMGATMLLLYAVRMVRTGIERAFGASFKRVVTTTSNPISSATTGLILAIVLQSSAAVGLLVAGFAGSGALGFGAGLSVVLGADLGSALLIQVLSFKLEWLVPLLLAVGGAFFIKSDGRKLKQAGRIILGIAFILISLRFLRETMDPIRDSAFLPSIAGYLERDFITAFIVGAILAWVMHSSVAVILMCVTLVAIDAIPAAAGVSLVLGANLGSAIIPIWLTRNMTPVARRVPLANFLIRGSGAIIALVLVNKLSILPYLSGMGEAQTLINAHLVFNALLLLALPFCRLMEAPMQRFLPMAAEGHEDVPQLHRSVLDEASLQTPPLALANLKREVLRMSQVVEGMTAPVMEFFDSYDKTKAEALIARDTIVNQALDDIRRFVADMPMEEATKRQKKRARELTEYAIALESVGDLVVKLILPLARERALKGIRFSDAGKEELISIHERLMANMGLALNVLVSDDLESARLLLEEKSEMTRLERSSRKRHLKRLTEGTQTSFDSSDIHLEVLRGLREINSHIASVSYPILYRGGQLLETRLIETMSEDDEDT</sequence>
<evidence type="ECO:0000256" key="4">
    <source>
        <dbReference type="ARBA" id="ARBA00022989"/>
    </source>
</evidence>
<dbReference type="PANTHER" id="PTHR10010">
    <property type="entry name" value="SOLUTE CARRIER FAMILY 34 SODIUM PHOSPHATE , MEMBER 2-RELATED"/>
    <property type="match status" value="1"/>
</dbReference>
<proteinExistence type="predicted"/>
<evidence type="ECO:0000259" key="7">
    <source>
        <dbReference type="Pfam" id="PF01895"/>
    </source>
</evidence>
<dbReference type="PANTHER" id="PTHR10010:SF46">
    <property type="entry name" value="SODIUM-DEPENDENT PHOSPHATE TRANSPORT PROTEIN 2B"/>
    <property type="match status" value="1"/>
</dbReference>
<evidence type="ECO:0000313" key="9">
    <source>
        <dbReference type="Proteomes" id="UP000193224"/>
    </source>
</evidence>
<protein>
    <submittedName>
        <fullName evidence="8">Na+/Pi-cotransporter</fullName>
    </submittedName>
</protein>
<feature type="transmembrane region" description="Helical" evidence="6">
    <location>
        <begin position="241"/>
        <end position="258"/>
    </location>
</feature>
<feature type="transmembrane region" description="Helical" evidence="6">
    <location>
        <begin position="106"/>
        <end position="123"/>
    </location>
</feature>
<feature type="transmembrane region" description="Helical" evidence="6">
    <location>
        <begin position="278"/>
        <end position="298"/>
    </location>
</feature>
<feature type="transmembrane region" description="Helical" evidence="6">
    <location>
        <begin position="173"/>
        <end position="203"/>
    </location>
</feature>
<dbReference type="GO" id="GO:0005886">
    <property type="term" value="C:plasma membrane"/>
    <property type="evidence" value="ECO:0007669"/>
    <property type="project" value="UniProtKB-SubCell"/>
</dbReference>